<feature type="domain" description="SMP-30/Gluconolactonase/LRE-like region" evidence="4">
    <location>
        <begin position="19"/>
        <end position="267"/>
    </location>
</feature>
<dbReference type="GO" id="GO:0019853">
    <property type="term" value="P:L-ascorbic acid biosynthetic process"/>
    <property type="evidence" value="ECO:0007669"/>
    <property type="project" value="TreeGrafter"/>
</dbReference>
<proteinExistence type="inferred from homology"/>
<dbReference type="InParanoid" id="A0A165W0W2"/>
<evidence type="ECO:0000256" key="2">
    <source>
        <dbReference type="PIRSR" id="PIRSR605511-1"/>
    </source>
</evidence>
<dbReference type="PANTHER" id="PTHR10907:SF47">
    <property type="entry name" value="REGUCALCIN"/>
    <property type="match status" value="1"/>
</dbReference>
<dbReference type="EMBL" id="KV425551">
    <property type="protein sequence ID" value="KZT30496.1"/>
    <property type="molecule type" value="Genomic_DNA"/>
</dbReference>
<evidence type="ECO:0000313" key="6">
    <source>
        <dbReference type="Proteomes" id="UP000076761"/>
    </source>
</evidence>
<organism evidence="5 6">
    <name type="scientific">Neolentinus lepideus HHB14362 ss-1</name>
    <dbReference type="NCBI Taxonomy" id="1314782"/>
    <lineage>
        <taxon>Eukaryota</taxon>
        <taxon>Fungi</taxon>
        <taxon>Dikarya</taxon>
        <taxon>Basidiomycota</taxon>
        <taxon>Agaricomycotina</taxon>
        <taxon>Agaricomycetes</taxon>
        <taxon>Gloeophyllales</taxon>
        <taxon>Gloeophyllaceae</taxon>
        <taxon>Neolentinus</taxon>
    </lineage>
</organism>
<evidence type="ECO:0000313" key="5">
    <source>
        <dbReference type="EMBL" id="KZT30496.1"/>
    </source>
</evidence>
<keyword evidence="3" id="KW-0862">Zinc</keyword>
<feature type="binding site" evidence="3">
    <location>
        <position position="105"/>
    </location>
    <ligand>
        <name>substrate</name>
    </ligand>
</feature>
<evidence type="ECO:0000259" key="4">
    <source>
        <dbReference type="Pfam" id="PF08450"/>
    </source>
</evidence>
<gene>
    <name evidence="5" type="ORF">NEOLEDRAFT_1126060</name>
</gene>
<dbReference type="InterPro" id="IPR011042">
    <property type="entry name" value="6-blade_b-propeller_TolB-like"/>
</dbReference>
<dbReference type="Pfam" id="PF08450">
    <property type="entry name" value="SGL"/>
    <property type="match status" value="1"/>
</dbReference>
<feature type="binding site" evidence="3">
    <location>
        <position position="155"/>
    </location>
    <ligand>
        <name>a divalent metal cation</name>
        <dbReference type="ChEBI" id="CHEBI:60240"/>
    </ligand>
</feature>
<dbReference type="SUPFAM" id="SSF63829">
    <property type="entry name" value="Calcium-dependent phosphotriesterase"/>
    <property type="match status" value="1"/>
</dbReference>
<name>A0A165W0W2_9AGAM</name>
<evidence type="ECO:0000256" key="3">
    <source>
        <dbReference type="PIRSR" id="PIRSR605511-2"/>
    </source>
</evidence>
<feature type="binding site" evidence="3">
    <location>
        <position position="107"/>
    </location>
    <ligand>
        <name>substrate</name>
    </ligand>
</feature>
<dbReference type="AlphaFoldDB" id="A0A165W0W2"/>
<accession>A0A165W0W2</accession>
<keyword evidence="3" id="KW-0479">Metal-binding</keyword>
<dbReference type="InterPro" id="IPR005511">
    <property type="entry name" value="SMP-30"/>
</dbReference>
<dbReference type="InterPro" id="IPR013658">
    <property type="entry name" value="SGL"/>
</dbReference>
<feature type="active site" description="Proton donor/acceptor" evidence="2">
    <location>
        <position position="207"/>
    </location>
</feature>
<dbReference type="GO" id="GO:0004341">
    <property type="term" value="F:gluconolactonase activity"/>
    <property type="evidence" value="ECO:0007669"/>
    <property type="project" value="TreeGrafter"/>
</dbReference>
<protein>
    <submittedName>
        <fullName evidence="5">Regucalcin</fullName>
    </submittedName>
</protein>
<dbReference type="Proteomes" id="UP000076761">
    <property type="component" value="Unassembled WGS sequence"/>
</dbReference>
<feature type="binding site" evidence="3">
    <location>
        <position position="207"/>
    </location>
    <ligand>
        <name>a divalent metal cation</name>
        <dbReference type="ChEBI" id="CHEBI:60240"/>
    </ligand>
</feature>
<dbReference type="STRING" id="1314782.A0A165W0W2"/>
<dbReference type="GO" id="GO:0005509">
    <property type="term" value="F:calcium ion binding"/>
    <property type="evidence" value="ECO:0007669"/>
    <property type="project" value="TreeGrafter"/>
</dbReference>
<dbReference type="PRINTS" id="PR01790">
    <property type="entry name" value="SMP30FAMILY"/>
</dbReference>
<keyword evidence="6" id="KW-1185">Reference proteome</keyword>
<comment type="cofactor">
    <cofactor evidence="3">
        <name>Zn(2+)</name>
        <dbReference type="ChEBI" id="CHEBI:29105"/>
    </cofactor>
    <text evidence="3">Binds 1 divalent metal cation per subunit.</text>
</comment>
<sequence length="307" mass="33803">MVSKQIHITEPLLKVGCTLGEGPLYDQSTSTLHFVDIDEKKVYHLNVTTNVLSVDKYDESITCLSLRRDGRGLACTTAAGYALLEASQIKYLSQPIPSDQLPYVRFNDGACDSKGRYFAGTLYSKDRNIPGRLWRYDPADESCAVVDDGPFTDSNGIGWSLDGKTMYFVDSLVNYIFAYDYEDGVISNRRVFIDALAQGQPMYSFPDGLCIDSEGGIWSARWGGSRIVRYTKEGVEDLEIHFPKVLNVTACCFGGPNDDQLYVTTAHCGAVGGDPSRQASYPDSGHLFVVDLAGQYTGGVWRHTFGA</sequence>
<comment type="similarity">
    <text evidence="1">Belongs to the SMP-30/CGR1 family.</text>
</comment>
<dbReference type="PANTHER" id="PTHR10907">
    <property type="entry name" value="REGUCALCIN"/>
    <property type="match status" value="1"/>
</dbReference>
<feature type="binding site" evidence="3">
    <location>
        <position position="21"/>
    </location>
    <ligand>
        <name>a divalent metal cation</name>
        <dbReference type="ChEBI" id="CHEBI:60240"/>
    </ligand>
</feature>
<dbReference type="Gene3D" id="2.120.10.30">
    <property type="entry name" value="TolB, C-terminal domain"/>
    <property type="match status" value="1"/>
</dbReference>
<evidence type="ECO:0000256" key="1">
    <source>
        <dbReference type="ARBA" id="ARBA00008853"/>
    </source>
</evidence>
<dbReference type="OrthoDB" id="423498at2759"/>
<reference evidence="5 6" key="1">
    <citation type="journal article" date="2016" name="Mol. Biol. Evol.">
        <title>Comparative Genomics of Early-Diverging Mushroom-Forming Fungi Provides Insights into the Origins of Lignocellulose Decay Capabilities.</title>
        <authorList>
            <person name="Nagy L.G."/>
            <person name="Riley R."/>
            <person name="Tritt A."/>
            <person name="Adam C."/>
            <person name="Daum C."/>
            <person name="Floudas D."/>
            <person name="Sun H."/>
            <person name="Yadav J.S."/>
            <person name="Pangilinan J."/>
            <person name="Larsson K.H."/>
            <person name="Matsuura K."/>
            <person name="Barry K."/>
            <person name="Labutti K."/>
            <person name="Kuo R."/>
            <person name="Ohm R.A."/>
            <person name="Bhattacharya S.S."/>
            <person name="Shirouzu T."/>
            <person name="Yoshinaga Y."/>
            <person name="Martin F.M."/>
            <person name="Grigoriev I.V."/>
            <person name="Hibbett D.S."/>
        </authorList>
    </citation>
    <scope>NUCLEOTIDE SEQUENCE [LARGE SCALE GENOMIC DNA]</scope>
    <source>
        <strain evidence="5 6">HHB14362 ss-1</strain>
    </source>
</reference>